<keyword evidence="4 10" id="KW-0812">Transmembrane</keyword>
<protein>
    <recommendedName>
        <fullName evidence="16">Cation/H+ exchanger domain-containing protein</fullName>
    </recommendedName>
</protein>
<feature type="transmembrane region" description="Helical" evidence="10">
    <location>
        <begin position="390"/>
        <end position="410"/>
    </location>
</feature>
<dbReference type="Pfam" id="PF23256">
    <property type="entry name" value="CHX17_2nd"/>
    <property type="match status" value="1"/>
</dbReference>
<evidence type="ECO:0000256" key="10">
    <source>
        <dbReference type="SAM" id="Phobius"/>
    </source>
</evidence>
<dbReference type="InterPro" id="IPR057291">
    <property type="entry name" value="CHX17_2nd"/>
</dbReference>
<evidence type="ECO:0000256" key="5">
    <source>
        <dbReference type="ARBA" id="ARBA00022958"/>
    </source>
</evidence>
<feature type="transmembrane region" description="Helical" evidence="10">
    <location>
        <begin position="324"/>
        <end position="350"/>
    </location>
</feature>
<dbReference type="GO" id="GO:0006813">
    <property type="term" value="P:potassium ion transport"/>
    <property type="evidence" value="ECO:0007669"/>
    <property type="project" value="UniProtKB-KW"/>
</dbReference>
<evidence type="ECO:0000256" key="2">
    <source>
        <dbReference type="ARBA" id="ARBA00022448"/>
    </source>
</evidence>
<sequence>MDAASRAMCTDDLFNPIITIFVQSCGMLVVSHIFHLFLKPLGQPGPIAQILAGLVLGPSLLCRIKTIRDVFIQPDVADYGLVTSFIFRIFFIFTIGLEMDIPYSRRNFRQAAIIAIGGIVSCSIFGVAASVFVISMLKISAHEFVFCHLFMIILASSASPVVIRLASELKFDTSDVGRLAISTSLMNEMCCVLWYSIAMAFTSTDMLGYGFLCLFVTLVVVIVNRFFALWTNRRKQNQKYVSSTDLLIILFLVLLLSFFIEGKGYNSTISCFLVGVMFPREGKTTRTLLPKLDYAVNNIILPIYFGFSGFRCNLGALGSLRNFIVVAVMILLSIGGKIIGTLAACHYLNIPRNEGLVLAFILNLKGHSEFLLIDVIPKDEKWWDTNVQNLVILVVMLNTVISGPVVSLILRREANYFSHRRTTLEFHDPESELRMLICVHGCRHISAKLGLISALSGSQCTPSVPYLMHLVELPKERKKTKLMYHELQDGDQFSDEEEYGGNDEVEINDMVDAFTAENKVLIHQSKTVSSFAGMDEDVCTAAEDLRVSIVFLIFHKHQRLDGQLESGKDELRVINQKVIRHAPCSVGVFVDRGQTGFQQPGPGSRQDVAMLYFGGPDDREALACSKKIVAHPHINLTIIRFSQASSKEQHDTSIRNSEDLKIISSSEVENAMDTICIQDFCSRYVATGQASYIEKYVNNGAETVEALREIVKKNSLFIVGKGGRGLSPLTTNLSDWEECPELGTVGDLLASSELDINGSVLVIQQHRHSRKHHHFDI</sequence>
<feature type="transmembrane region" description="Helical" evidence="10">
    <location>
        <begin position="111"/>
        <end position="137"/>
    </location>
</feature>
<name>A0AAV8SUC5_9ROSI</name>
<dbReference type="GO" id="GO:1902600">
    <property type="term" value="P:proton transmembrane transport"/>
    <property type="evidence" value="ECO:0007669"/>
    <property type="project" value="InterPro"/>
</dbReference>
<evidence type="ECO:0000256" key="9">
    <source>
        <dbReference type="ARBA" id="ARBA00038341"/>
    </source>
</evidence>
<keyword evidence="3" id="KW-0633">Potassium transport</keyword>
<feature type="domain" description="Cation/H(+) antiporter central" evidence="12">
    <location>
        <begin position="464"/>
        <end position="599"/>
    </location>
</feature>
<feature type="transmembrane region" description="Helical" evidence="10">
    <location>
        <begin position="179"/>
        <end position="201"/>
    </location>
</feature>
<organism evidence="14 15">
    <name type="scientific">Erythroxylum novogranatense</name>
    <dbReference type="NCBI Taxonomy" id="1862640"/>
    <lineage>
        <taxon>Eukaryota</taxon>
        <taxon>Viridiplantae</taxon>
        <taxon>Streptophyta</taxon>
        <taxon>Embryophyta</taxon>
        <taxon>Tracheophyta</taxon>
        <taxon>Spermatophyta</taxon>
        <taxon>Magnoliopsida</taxon>
        <taxon>eudicotyledons</taxon>
        <taxon>Gunneridae</taxon>
        <taxon>Pentapetalae</taxon>
        <taxon>rosids</taxon>
        <taxon>fabids</taxon>
        <taxon>Malpighiales</taxon>
        <taxon>Erythroxylaceae</taxon>
        <taxon>Erythroxylum</taxon>
    </lineage>
</organism>
<reference evidence="14 15" key="1">
    <citation type="submission" date="2021-09" db="EMBL/GenBank/DDBJ databases">
        <title>Genomic insights and catalytic innovation underlie evolution of tropane alkaloids biosynthesis.</title>
        <authorList>
            <person name="Wang Y.-J."/>
            <person name="Tian T."/>
            <person name="Huang J.-P."/>
            <person name="Huang S.-X."/>
        </authorList>
    </citation>
    <scope>NUCLEOTIDE SEQUENCE [LARGE SCALE GENOMIC DNA]</scope>
    <source>
        <strain evidence="14">KIB-2018</strain>
        <tissue evidence="14">Leaf</tissue>
    </source>
</reference>
<evidence type="ECO:0000256" key="4">
    <source>
        <dbReference type="ARBA" id="ARBA00022692"/>
    </source>
</evidence>
<dbReference type="PANTHER" id="PTHR32468:SF150">
    <property type="entry name" value="CATION_H+ EXCHANGER DOMAIN-CONTAINING PROTEIN"/>
    <property type="match status" value="1"/>
</dbReference>
<evidence type="ECO:0000259" key="12">
    <source>
        <dbReference type="Pfam" id="PF23256"/>
    </source>
</evidence>
<dbReference type="InterPro" id="IPR057290">
    <property type="entry name" value="CHX17_C"/>
</dbReference>
<gene>
    <name evidence="14" type="ORF">K2173_024363</name>
</gene>
<evidence type="ECO:0000313" key="14">
    <source>
        <dbReference type="EMBL" id="KAJ8755818.1"/>
    </source>
</evidence>
<evidence type="ECO:0008006" key="16">
    <source>
        <dbReference type="Google" id="ProtNLM"/>
    </source>
</evidence>
<evidence type="ECO:0000256" key="3">
    <source>
        <dbReference type="ARBA" id="ARBA00022538"/>
    </source>
</evidence>
<dbReference type="PROSITE" id="PS51257">
    <property type="entry name" value="PROKAR_LIPOPROTEIN"/>
    <property type="match status" value="1"/>
</dbReference>
<dbReference type="PANTHER" id="PTHR32468">
    <property type="entry name" value="CATION/H + ANTIPORTER"/>
    <property type="match status" value="1"/>
</dbReference>
<comment type="subcellular location">
    <subcellularLocation>
        <location evidence="1">Membrane</location>
        <topology evidence="1">Multi-pass membrane protein</topology>
    </subcellularLocation>
</comment>
<evidence type="ECO:0000256" key="8">
    <source>
        <dbReference type="ARBA" id="ARBA00023136"/>
    </source>
</evidence>
<accession>A0AAV8SUC5</accession>
<feature type="domain" description="Cation/H(+) antiporter C-terminal" evidence="13">
    <location>
        <begin position="608"/>
        <end position="766"/>
    </location>
</feature>
<keyword evidence="7" id="KW-0406">Ion transport</keyword>
<proteinExistence type="inferred from homology"/>
<evidence type="ECO:0000313" key="15">
    <source>
        <dbReference type="Proteomes" id="UP001159364"/>
    </source>
</evidence>
<feature type="transmembrane region" description="Helical" evidence="10">
    <location>
        <begin position="207"/>
        <end position="228"/>
    </location>
</feature>
<dbReference type="InterPro" id="IPR006153">
    <property type="entry name" value="Cation/H_exchanger_TM"/>
</dbReference>
<evidence type="ECO:0000256" key="6">
    <source>
        <dbReference type="ARBA" id="ARBA00022989"/>
    </source>
</evidence>
<dbReference type="GO" id="GO:0012505">
    <property type="term" value="C:endomembrane system"/>
    <property type="evidence" value="ECO:0007669"/>
    <property type="project" value="TreeGrafter"/>
</dbReference>
<dbReference type="GO" id="GO:0016020">
    <property type="term" value="C:membrane"/>
    <property type="evidence" value="ECO:0007669"/>
    <property type="project" value="UniProtKB-SubCell"/>
</dbReference>
<evidence type="ECO:0000259" key="13">
    <source>
        <dbReference type="Pfam" id="PF23259"/>
    </source>
</evidence>
<dbReference type="GO" id="GO:0006885">
    <property type="term" value="P:regulation of pH"/>
    <property type="evidence" value="ECO:0007669"/>
    <property type="project" value="TreeGrafter"/>
</dbReference>
<evidence type="ECO:0000256" key="7">
    <source>
        <dbReference type="ARBA" id="ARBA00023065"/>
    </source>
</evidence>
<dbReference type="InterPro" id="IPR038770">
    <property type="entry name" value="Na+/solute_symporter_sf"/>
</dbReference>
<dbReference type="Pfam" id="PF00999">
    <property type="entry name" value="Na_H_Exchanger"/>
    <property type="match status" value="1"/>
</dbReference>
<dbReference type="Gene3D" id="1.20.1530.20">
    <property type="match status" value="1"/>
</dbReference>
<dbReference type="EMBL" id="JAIWQS010000009">
    <property type="protein sequence ID" value="KAJ8755818.1"/>
    <property type="molecule type" value="Genomic_DNA"/>
</dbReference>
<dbReference type="Pfam" id="PF23259">
    <property type="entry name" value="CHX17_C"/>
    <property type="match status" value="1"/>
</dbReference>
<feature type="domain" description="Cation/H+ exchanger transmembrane" evidence="11">
    <location>
        <begin position="31"/>
        <end position="411"/>
    </location>
</feature>
<keyword evidence="15" id="KW-1185">Reference proteome</keyword>
<evidence type="ECO:0000256" key="1">
    <source>
        <dbReference type="ARBA" id="ARBA00004141"/>
    </source>
</evidence>
<dbReference type="GO" id="GO:0015297">
    <property type="term" value="F:antiporter activity"/>
    <property type="evidence" value="ECO:0007669"/>
    <property type="project" value="InterPro"/>
</dbReference>
<feature type="transmembrane region" description="Helical" evidence="10">
    <location>
        <begin position="149"/>
        <end position="167"/>
    </location>
</feature>
<evidence type="ECO:0000259" key="11">
    <source>
        <dbReference type="Pfam" id="PF00999"/>
    </source>
</evidence>
<comment type="caution">
    <text evidence="14">The sequence shown here is derived from an EMBL/GenBank/DDBJ whole genome shotgun (WGS) entry which is preliminary data.</text>
</comment>
<feature type="transmembrane region" description="Helical" evidence="10">
    <location>
        <begin position="17"/>
        <end position="38"/>
    </location>
</feature>
<feature type="transmembrane region" description="Helical" evidence="10">
    <location>
        <begin position="240"/>
        <end position="260"/>
    </location>
</feature>
<keyword evidence="2" id="KW-0813">Transport</keyword>
<dbReference type="AlphaFoldDB" id="A0AAV8SUC5"/>
<keyword evidence="6 10" id="KW-1133">Transmembrane helix</keyword>
<comment type="similarity">
    <text evidence="9">Belongs to the monovalent cation:proton antiporter 2 (CPA2) transporter (TC 2.A.37) family. CHX (TC 2.A.37.4) subfamily.</text>
</comment>
<keyword evidence="8 10" id="KW-0472">Membrane</keyword>
<dbReference type="InterPro" id="IPR050794">
    <property type="entry name" value="CPA2_transporter"/>
</dbReference>
<keyword evidence="5" id="KW-0630">Potassium</keyword>
<dbReference type="Proteomes" id="UP001159364">
    <property type="component" value="Linkage Group LG09"/>
</dbReference>
<feature type="transmembrane region" description="Helical" evidence="10">
    <location>
        <begin position="79"/>
        <end position="99"/>
    </location>
</feature>
<feature type="transmembrane region" description="Helical" evidence="10">
    <location>
        <begin position="294"/>
        <end position="312"/>
    </location>
</feature>